<dbReference type="InterPro" id="IPR015527">
    <property type="entry name" value="Pept_C26_g-glut_hydrolase"/>
</dbReference>
<dbReference type="OrthoDB" id="64220at2759"/>
<keyword evidence="6" id="KW-0378">Hydrolase</keyword>
<dbReference type="Pfam" id="PF07722">
    <property type="entry name" value="Peptidase_C26"/>
    <property type="match status" value="1"/>
</dbReference>
<comment type="similarity">
    <text evidence="2">Belongs to the peptidase C26 family.</text>
</comment>
<gene>
    <name evidence="9" type="ORF">FOL47_001445</name>
</gene>
<dbReference type="GO" id="GO:0005773">
    <property type="term" value="C:vacuole"/>
    <property type="evidence" value="ECO:0007669"/>
    <property type="project" value="TreeGrafter"/>
</dbReference>
<feature type="active site" description="Nucleophile" evidence="7">
    <location>
        <position position="113"/>
    </location>
</feature>
<comment type="caution">
    <text evidence="9">The sequence shown here is derived from an EMBL/GenBank/DDBJ whole genome shotgun (WGS) entry which is preliminary data.</text>
</comment>
<comment type="subcellular location">
    <subcellularLocation>
        <location evidence="1">Secreted</location>
        <location evidence="1">Extracellular space</location>
    </subcellularLocation>
</comment>
<accession>A0A7J6MJ48</accession>
<evidence type="ECO:0000256" key="8">
    <source>
        <dbReference type="PROSITE-ProRule" id="PRU00607"/>
    </source>
</evidence>
<comment type="caution">
    <text evidence="8">Lacks conserved residue(s) required for the propagation of feature annotation.</text>
</comment>
<sequence length="191" mass="20631">MTMVFAGNLRNDLVPSSPVVGVLAHPPVEQVDETFVMEYVVEFLESAGIQVVPLLYDDPYLESQLQLISGVYLPDGNVDVTLDHPYVKAANAIYKYALKRHSEQDPFPLLGMCQGHQILAALAAGTADVIAKKAYTTTDVALSLNINGDGGEMLGSLPPNVRQILENKPVTANLHSDGVPPEMWDDLEGSS</sequence>
<reference evidence="9 10" key="1">
    <citation type="submission" date="2020-04" db="EMBL/GenBank/DDBJ databases">
        <title>Perkinsus chesapeaki whole genome sequence.</title>
        <authorList>
            <person name="Bogema D.R."/>
        </authorList>
    </citation>
    <scope>NUCLEOTIDE SEQUENCE [LARGE SCALE GENOMIC DNA]</scope>
    <source>
        <strain evidence="9">ATCC PRA-425</strain>
    </source>
</reference>
<dbReference type="Proteomes" id="UP000591131">
    <property type="component" value="Unassembled WGS sequence"/>
</dbReference>
<protein>
    <recommendedName>
        <fullName evidence="3">folate gamma-glutamyl hydrolase</fullName>
        <ecNumber evidence="3">3.4.19.9</ecNumber>
    </recommendedName>
</protein>
<evidence type="ECO:0000313" key="10">
    <source>
        <dbReference type="Proteomes" id="UP000591131"/>
    </source>
</evidence>
<proteinExistence type="inferred from homology"/>
<dbReference type="PANTHER" id="PTHR11315:SF0">
    <property type="entry name" value="FOLATE GAMMA-GLUTAMYL HYDROLASE"/>
    <property type="match status" value="1"/>
</dbReference>
<evidence type="ECO:0000313" key="9">
    <source>
        <dbReference type="EMBL" id="KAF4671573.1"/>
    </source>
</evidence>
<evidence type="ECO:0000256" key="5">
    <source>
        <dbReference type="ARBA" id="ARBA00022729"/>
    </source>
</evidence>
<organism evidence="9 10">
    <name type="scientific">Perkinsus chesapeaki</name>
    <name type="common">Clam parasite</name>
    <name type="synonym">Perkinsus andrewsi</name>
    <dbReference type="NCBI Taxonomy" id="330153"/>
    <lineage>
        <taxon>Eukaryota</taxon>
        <taxon>Sar</taxon>
        <taxon>Alveolata</taxon>
        <taxon>Perkinsozoa</taxon>
        <taxon>Perkinsea</taxon>
        <taxon>Perkinsida</taxon>
        <taxon>Perkinsidae</taxon>
        <taxon>Perkinsus</taxon>
    </lineage>
</organism>
<dbReference type="PROSITE" id="PS51273">
    <property type="entry name" value="GATASE_TYPE_1"/>
    <property type="match status" value="1"/>
</dbReference>
<dbReference type="InterPro" id="IPR029062">
    <property type="entry name" value="Class_I_gatase-like"/>
</dbReference>
<dbReference type="AlphaFoldDB" id="A0A7J6MJ48"/>
<dbReference type="InterPro" id="IPR011697">
    <property type="entry name" value="Peptidase_C26"/>
</dbReference>
<dbReference type="EC" id="3.4.19.9" evidence="3"/>
<name>A0A7J6MJ48_PERCH</name>
<evidence type="ECO:0000256" key="2">
    <source>
        <dbReference type="ARBA" id="ARBA00011083"/>
    </source>
</evidence>
<evidence type="ECO:0000256" key="6">
    <source>
        <dbReference type="ARBA" id="ARBA00022801"/>
    </source>
</evidence>
<evidence type="ECO:0000256" key="1">
    <source>
        <dbReference type="ARBA" id="ARBA00004239"/>
    </source>
</evidence>
<dbReference type="PROSITE" id="PS51275">
    <property type="entry name" value="PEPTIDASE_C26_GGH"/>
    <property type="match status" value="1"/>
</dbReference>
<evidence type="ECO:0000256" key="7">
    <source>
        <dbReference type="PIRSR" id="PIRSR615527-1"/>
    </source>
</evidence>
<dbReference type="PANTHER" id="PTHR11315">
    <property type="entry name" value="PROTEASE FAMILY C26 GAMMA-GLUTAMYL HYDROLASE"/>
    <property type="match status" value="1"/>
</dbReference>
<keyword evidence="5" id="KW-0732">Signal</keyword>
<dbReference type="Gene3D" id="3.40.50.880">
    <property type="match status" value="1"/>
</dbReference>
<dbReference type="GO" id="GO:0046900">
    <property type="term" value="P:tetrahydrofolylpolyglutamate metabolic process"/>
    <property type="evidence" value="ECO:0007669"/>
    <property type="project" value="TreeGrafter"/>
</dbReference>
<keyword evidence="4" id="KW-0964">Secreted</keyword>
<dbReference type="GO" id="GO:0034722">
    <property type="term" value="F:gamma-glutamyl-peptidase activity"/>
    <property type="evidence" value="ECO:0007669"/>
    <property type="project" value="UniProtKB-EC"/>
</dbReference>
<dbReference type="EMBL" id="JAAPAO010000134">
    <property type="protein sequence ID" value="KAF4671573.1"/>
    <property type="molecule type" value="Genomic_DNA"/>
</dbReference>
<keyword evidence="10" id="KW-1185">Reference proteome</keyword>
<evidence type="ECO:0000256" key="3">
    <source>
        <dbReference type="ARBA" id="ARBA00012886"/>
    </source>
</evidence>
<dbReference type="GO" id="GO:0005576">
    <property type="term" value="C:extracellular region"/>
    <property type="evidence" value="ECO:0007669"/>
    <property type="project" value="UniProtKB-SubCell"/>
</dbReference>
<evidence type="ECO:0000256" key="4">
    <source>
        <dbReference type="ARBA" id="ARBA00022525"/>
    </source>
</evidence>
<dbReference type="SUPFAM" id="SSF52317">
    <property type="entry name" value="Class I glutamine amidotransferase-like"/>
    <property type="match status" value="1"/>
</dbReference>